<organism evidence="2 3">
    <name type="scientific">Pelagibaculum spongiae</name>
    <dbReference type="NCBI Taxonomy" id="2080658"/>
    <lineage>
        <taxon>Bacteria</taxon>
        <taxon>Pseudomonadati</taxon>
        <taxon>Pseudomonadota</taxon>
        <taxon>Gammaproteobacteria</taxon>
        <taxon>Oceanospirillales</taxon>
        <taxon>Pelagibaculum</taxon>
    </lineage>
</organism>
<dbReference type="InterPro" id="IPR011037">
    <property type="entry name" value="Pyrv_Knase-like_insert_dom_sf"/>
</dbReference>
<proteinExistence type="predicted"/>
<dbReference type="PANTHER" id="PTHR14237:SF19">
    <property type="entry name" value="MITOCHONDRIAL AMIDOXIME REDUCING COMPONENT 1"/>
    <property type="match status" value="1"/>
</dbReference>
<dbReference type="PROSITE" id="PS51340">
    <property type="entry name" value="MOSC"/>
    <property type="match status" value="1"/>
</dbReference>
<evidence type="ECO:0000313" key="3">
    <source>
        <dbReference type="Proteomes" id="UP000244906"/>
    </source>
</evidence>
<dbReference type="GO" id="GO:0030151">
    <property type="term" value="F:molybdenum ion binding"/>
    <property type="evidence" value="ECO:0007669"/>
    <property type="project" value="InterPro"/>
</dbReference>
<dbReference type="EMBL" id="QDDL01000003">
    <property type="protein sequence ID" value="PVZ69495.1"/>
    <property type="molecule type" value="Genomic_DNA"/>
</dbReference>
<dbReference type="Pfam" id="PF03473">
    <property type="entry name" value="MOSC"/>
    <property type="match status" value="1"/>
</dbReference>
<keyword evidence="3" id="KW-1185">Reference proteome</keyword>
<dbReference type="Pfam" id="PF03476">
    <property type="entry name" value="MOSC_N"/>
    <property type="match status" value="1"/>
</dbReference>
<feature type="domain" description="MOSC" evidence="1">
    <location>
        <begin position="121"/>
        <end position="265"/>
    </location>
</feature>
<dbReference type="Proteomes" id="UP000244906">
    <property type="component" value="Unassembled WGS sequence"/>
</dbReference>
<dbReference type="OrthoDB" id="581532at2"/>
<evidence type="ECO:0000313" key="2">
    <source>
        <dbReference type="EMBL" id="PVZ69495.1"/>
    </source>
</evidence>
<sequence>MKLHQIFIYPVKSCRGIALTKANVGRFGLEWDRRWMIVDANGSFLTQRKHSKMAMIQPHLSDSGVLLNAPNMPELEIVSDGLGEDIQVEVWGDQVLAENCGQQAAQWWSEYLGEPATMVFMPDHGLRQVSLKYAEQGNHVGFADGFSLLVISKSSLDDLNQHLSEDVDMRRFRPNIVVDDCEAFAEDTIKKLQINDIEFSVVKPCSRCVMLRVNPDTGMQDKIDPLTALAKYRRDLFGHKGIFFGQNLVHHKEGEIAVGNEIKLLGLN</sequence>
<dbReference type="SUPFAM" id="SSF141673">
    <property type="entry name" value="MOSC N-terminal domain-like"/>
    <property type="match status" value="1"/>
</dbReference>
<dbReference type="SUPFAM" id="SSF50800">
    <property type="entry name" value="PK beta-barrel domain-like"/>
    <property type="match status" value="1"/>
</dbReference>
<reference evidence="2 3" key="1">
    <citation type="submission" date="2018-04" db="EMBL/GenBank/DDBJ databases">
        <title>Thalassorhabdus spongiae gen. nov., sp. nov., isolated from a marine sponge in South-West Iceland.</title>
        <authorList>
            <person name="Knobloch S."/>
            <person name="Daussin A."/>
            <person name="Johannsson R."/>
            <person name="Marteinsson V.T."/>
        </authorList>
    </citation>
    <scope>NUCLEOTIDE SEQUENCE [LARGE SCALE GENOMIC DNA]</scope>
    <source>
        <strain evidence="2 3">Hp12</strain>
    </source>
</reference>
<dbReference type="GO" id="GO:0030170">
    <property type="term" value="F:pyridoxal phosphate binding"/>
    <property type="evidence" value="ECO:0007669"/>
    <property type="project" value="InterPro"/>
</dbReference>
<accession>A0A2V1GXW3</accession>
<dbReference type="InterPro" id="IPR005302">
    <property type="entry name" value="MoCF_Sase_C"/>
</dbReference>
<dbReference type="AlphaFoldDB" id="A0A2V1GXW3"/>
<dbReference type="GO" id="GO:0003824">
    <property type="term" value="F:catalytic activity"/>
    <property type="evidence" value="ECO:0007669"/>
    <property type="project" value="InterPro"/>
</dbReference>
<protein>
    <submittedName>
        <fullName evidence="2">MOSC domain-containing protein</fullName>
    </submittedName>
</protein>
<evidence type="ECO:0000259" key="1">
    <source>
        <dbReference type="PROSITE" id="PS51340"/>
    </source>
</evidence>
<gene>
    <name evidence="2" type="ORF">DC094_09190</name>
</gene>
<comment type="caution">
    <text evidence="2">The sequence shown here is derived from an EMBL/GenBank/DDBJ whole genome shotgun (WGS) entry which is preliminary data.</text>
</comment>
<name>A0A2V1GXW3_9GAMM</name>
<dbReference type="InterPro" id="IPR005303">
    <property type="entry name" value="MOCOS_middle"/>
</dbReference>
<dbReference type="RefSeq" id="WP_116686831.1">
    <property type="nucleotide sequence ID" value="NZ_CAWNYD010000003.1"/>
</dbReference>
<dbReference type="PANTHER" id="PTHR14237">
    <property type="entry name" value="MOLYBDOPTERIN COFACTOR SULFURASE MOSC"/>
    <property type="match status" value="1"/>
</dbReference>